<name>A0ABR1GZK1_9HYPO</name>
<dbReference type="EMBL" id="JAZAVJ010000109">
    <property type="protein sequence ID" value="KAK7414172.1"/>
    <property type="molecule type" value="Genomic_DNA"/>
</dbReference>
<proteinExistence type="predicted"/>
<comment type="caution">
    <text evidence="1">The sequence shown here is derived from an EMBL/GenBank/DDBJ whole genome shotgun (WGS) entry which is preliminary data.</text>
</comment>
<sequence>MLHPPYWLTNRAIDQITGEHLVAYSERHEEFMSTFDVEGKARGSDASYADRMRAGWNTGSFWYFSALESFSGLYNLFLQHIQPVYGATAVKDWTEFERVMAPYWAPGSSEFISDKVKAREHYLEQIEKRFEVNSVCLHDDEQLKLVS</sequence>
<evidence type="ECO:0000313" key="1">
    <source>
        <dbReference type="EMBL" id="KAK7414172.1"/>
    </source>
</evidence>
<dbReference type="Proteomes" id="UP001498476">
    <property type="component" value="Unassembled WGS sequence"/>
</dbReference>
<organism evidence="1 2">
    <name type="scientific">Neonectria punicea</name>
    <dbReference type="NCBI Taxonomy" id="979145"/>
    <lineage>
        <taxon>Eukaryota</taxon>
        <taxon>Fungi</taxon>
        <taxon>Dikarya</taxon>
        <taxon>Ascomycota</taxon>
        <taxon>Pezizomycotina</taxon>
        <taxon>Sordariomycetes</taxon>
        <taxon>Hypocreomycetidae</taxon>
        <taxon>Hypocreales</taxon>
        <taxon>Nectriaceae</taxon>
        <taxon>Neonectria</taxon>
    </lineage>
</organism>
<evidence type="ECO:0000313" key="2">
    <source>
        <dbReference type="Proteomes" id="UP001498476"/>
    </source>
</evidence>
<keyword evidence="2" id="KW-1185">Reference proteome</keyword>
<reference evidence="1 2" key="1">
    <citation type="journal article" date="2025" name="Microbiol. Resour. Announc.">
        <title>Draft genome sequences for Neonectria magnoliae and Neonectria punicea, canker pathogens of Liriodendron tulipifera and Acer saccharum in West Virginia.</title>
        <authorList>
            <person name="Petronek H.M."/>
            <person name="Kasson M.T."/>
            <person name="Metheny A.M."/>
            <person name="Stauder C.M."/>
            <person name="Lovett B."/>
            <person name="Lynch S.C."/>
            <person name="Garnas J.R."/>
            <person name="Kasson L.R."/>
            <person name="Stajich J.E."/>
        </authorList>
    </citation>
    <scope>NUCLEOTIDE SEQUENCE [LARGE SCALE GENOMIC DNA]</scope>
    <source>
        <strain evidence="1 2">NRRL 64653</strain>
    </source>
</reference>
<gene>
    <name evidence="1" type="ORF">QQX98_006958</name>
</gene>
<protein>
    <submittedName>
        <fullName evidence="1">Uncharacterized protein</fullName>
    </submittedName>
</protein>
<accession>A0ABR1GZK1</accession>